<dbReference type="RefSeq" id="WP_144331926.1">
    <property type="nucleotide sequence ID" value="NZ_VLPL01000002.1"/>
</dbReference>
<name>A0A556N2W1_9FLAO</name>
<accession>A0A556N2W1</accession>
<evidence type="ECO:0008006" key="4">
    <source>
        <dbReference type="Google" id="ProtNLM"/>
    </source>
</evidence>
<sequence>MKKLKLAFVLIAGFNLTAMAQKIRTESGDLSFLKGETELNIKYDFSDFQVGGFSSESEYKNKKIKEYNEKEAGRGDTWEKSWERDKKERFPNKFEELFDKGLTGKIHIAQNNEKAKYTLIIKTTFIEPGFNIGVVRRNAAVAFEYIFVESDNESKVMAKLKQPDVPGSQFGGYDYDTGTRISESYAKAAKMLAAYILKNIK</sequence>
<dbReference type="AlphaFoldDB" id="A0A556N2W1"/>
<proteinExistence type="predicted"/>
<reference evidence="2 3" key="1">
    <citation type="submission" date="2019-07" db="EMBL/GenBank/DDBJ databases">
        <authorList>
            <person name="Huq M.A."/>
        </authorList>
    </citation>
    <scope>NUCLEOTIDE SEQUENCE [LARGE SCALE GENOMIC DNA]</scope>
    <source>
        <strain evidence="2 3">MAH-3</strain>
    </source>
</reference>
<dbReference type="Proteomes" id="UP000316008">
    <property type="component" value="Unassembled WGS sequence"/>
</dbReference>
<feature type="signal peptide" evidence="1">
    <location>
        <begin position="1"/>
        <end position="20"/>
    </location>
</feature>
<gene>
    <name evidence="2" type="ORF">FO442_04325</name>
</gene>
<feature type="chain" id="PRO_5021810003" description="DUF4468 domain-containing protein" evidence="1">
    <location>
        <begin position="21"/>
        <end position="201"/>
    </location>
</feature>
<comment type="caution">
    <text evidence="2">The sequence shown here is derived from an EMBL/GenBank/DDBJ whole genome shotgun (WGS) entry which is preliminary data.</text>
</comment>
<keyword evidence="1" id="KW-0732">Signal</keyword>
<dbReference type="EMBL" id="VLPL01000002">
    <property type="protein sequence ID" value="TSJ46389.1"/>
    <property type="molecule type" value="Genomic_DNA"/>
</dbReference>
<keyword evidence="3" id="KW-1185">Reference proteome</keyword>
<protein>
    <recommendedName>
        <fullName evidence="4">DUF4468 domain-containing protein</fullName>
    </recommendedName>
</protein>
<evidence type="ECO:0000313" key="3">
    <source>
        <dbReference type="Proteomes" id="UP000316008"/>
    </source>
</evidence>
<evidence type="ECO:0000313" key="2">
    <source>
        <dbReference type="EMBL" id="TSJ46389.1"/>
    </source>
</evidence>
<evidence type="ECO:0000256" key="1">
    <source>
        <dbReference type="SAM" id="SignalP"/>
    </source>
</evidence>
<dbReference type="OrthoDB" id="1151160at2"/>
<organism evidence="2 3">
    <name type="scientific">Fluviicola chungangensis</name>
    <dbReference type="NCBI Taxonomy" id="2597671"/>
    <lineage>
        <taxon>Bacteria</taxon>
        <taxon>Pseudomonadati</taxon>
        <taxon>Bacteroidota</taxon>
        <taxon>Flavobacteriia</taxon>
        <taxon>Flavobacteriales</taxon>
        <taxon>Crocinitomicaceae</taxon>
        <taxon>Fluviicola</taxon>
    </lineage>
</organism>